<accession>A0ABT7XIN9</accession>
<comment type="caution">
    <text evidence="2">The sequence shown here is derived from an EMBL/GenBank/DDBJ whole genome shotgun (WGS) entry which is preliminary data.</text>
</comment>
<evidence type="ECO:0000256" key="1">
    <source>
        <dbReference type="SAM" id="MobiDB-lite"/>
    </source>
</evidence>
<organism evidence="2 3">
    <name type="scientific">Crenobacter oryzisoli</name>
    <dbReference type="NCBI Taxonomy" id="3056844"/>
    <lineage>
        <taxon>Bacteria</taxon>
        <taxon>Pseudomonadati</taxon>
        <taxon>Pseudomonadota</taxon>
        <taxon>Betaproteobacteria</taxon>
        <taxon>Neisseriales</taxon>
        <taxon>Neisseriaceae</taxon>
        <taxon>Crenobacter</taxon>
    </lineage>
</organism>
<evidence type="ECO:0000313" key="3">
    <source>
        <dbReference type="Proteomes" id="UP001168540"/>
    </source>
</evidence>
<evidence type="ECO:0000313" key="2">
    <source>
        <dbReference type="EMBL" id="MDN0073657.1"/>
    </source>
</evidence>
<proteinExistence type="predicted"/>
<name>A0ABT7XIN9_9NEIS</name>
<dbReference type="EMBL" id="JAUEDK010000002">
    <property type="protein sequence ID" value="MDN0073657.1"/>
    <property type="molecule type" value="Genomic_DNA"/>
</dbReference>
<protein>
    <submittedName>
        <fullName evidence="2">Uncharacterized protein</fullName>
    </submittedName>
</protein>
<dbReference type="RefSeq" id="WP_289828187.1">
    <property type="nucleotide sequence ID" value="NZ_JAUEDK010000002.1"/>
</dbReference>
<sequence>MNANIGAAQVQTPSMLDMDFDESHQQESAGQVDGEPCQMGMKRQLVTQKPW</sequence>
<dbReference type="Proteomes" id="UP001168540">
    <property type="component" value="Unassembled WGS sequence"/>
</dbReference>
<reference evidence="2" key="1">
    <citation type="submission" date="2023-06" db="EMBL/GenBank/DDBJ databases">
        <authorList>
            <person name="Zhang S."/>
        </authorList>
    </citation>
    <scope>NUCLEOTIDE SEQUENCE</scope>
    <source>
        <strain evidence="2">SG2303</strain>
    </source>
</reference>
<keyword evidence="3" id="KW-1185">Reference proteome</keyword>
<gene>
    <name evidence="2" type="ORF">QU481_01950</name>
</gene>
<feature type="region of interest" description="Disordered" evidence="1">
    <location>
        <begin position="22"/>
        <end position="51"/>
    </location>
</feature>